<dbReference type="Proteomes" id="UP000003560">
    <property type="component" value="Unassembled WGS sequence"/>
</dbReference>
<feature type="region of interest" description="Disordered" evidence="1">
    <location>
        <begin position="1"/>
        <end position="46"/>
    </location>
</feature>
<feature type="compositionally biased region" description="Basic and acidic residues" evidence="1">
    <location>
        <begin position="9"/>
        <end position="34"/>
    </location>
</feature>
<evidence type="ECO:0000313" key="3">
    <source>
        <dbReference type="Proteomes" id="UP000003560"/>
    </source>
</evidence>
<evidence type="ECO:0000313" key="2">
    <source>
        <dbReference type="EMBL" id="EEA89283.1"/>
    </source>
</evidence>
<reference evidence="2 3" key="2">
    <citation type="submission" date="2008-10" db="EMBL/GenBank/DDBJ databases">
        <authorList>
            <person name="Fulton L."/>
            <person name="Clifton S."/>
            <person name="Fulton B."/>
            <person name="Xu J."/>
            <person name="Minx P."/>
            <person name="Pepin K.H."/>
            <person name="Johnson M."/>
            <person name="Thiruvilangam P."/>
            <person name="Bhonagiri V."/>
            <person name="Nash W.E."/>
            <person name="Mardis E.R."/>
            <person name="Wilson R.K."/>
        </authorList>
    </citation>
    <scope>NUCLEOTIDE SEQUENCE [LARGE SCALE GENOMIC DNA]</scope>
    <source>
        <strain evidence="2 3">DSM 13279</strain>
    </source>
</reference>
<dbReference type="HOGENOM" id="CLU_1096228_0_0_11"/>
<feature type="non-terminal residue" evidence="2">
    <location>
        <position position="254"/>
    </location>
</feature>
<name>B6GEL1_9ACTN</name>
<reference evidence="2 3" key="1">
    <citation type="submission" date="2008-10" db="EMBL/GenBank/DDBJ databases">
        <title>Draft genome sequence of Collinsella stercoris (DSM 13279).</title>
        <authorList>
            <person name="Sudarsanam P."/>
            <person name="Ley R."/>
            <person name="Guruge J."/>
            <person name="Turnbaugh P.J."/>
            <person name="Mahowald M."/>
            <person name="Liep D."/>
            <person name="Gordon J."/>
        </authorList>
    </citation>
    <scope>NUCLEOTIDE SEQUENCE [LARGE SCALE GENOMIC DNA]</scope>
    <source>
        <strain evidence="2 3">DSM 13279</strain>
    </source>
</reference>
<comment type="caution">
    <text evidence="2">The sequence shown here is derived from an EMBL/GenBank/DDBJ whole genome shotgun (WGS) entry which is preliminary data.</text>
</comment>
<sequence length="254" mass="28657">MEDAADEWLAEHGMEALDRERDPRRKGETLPEYKGRKRRERAQREKIERMREDAEAVLDGAIEKADEIVLKAWEEACEIKAGALSDRRLARGETESARAAARELSRREAQASVLLNGYEPPAFAHLVRPAQMPPDMHALWLYLYGPRLEGYEPDDSEVPDRYRTCVLPGSDAPVVDPDAVEDDFDELLDGLYGDRDACAKACGEEGVWLFDAIPEDYELNEWFLDEEGRVDPDVWGDALDSYASDAMDAIGVPL</sequence>
<organism evidence="2 3">
    <name type="scientific">Collinsella stercoris DSM 13279</name>
    <dbReference type="NCBI Taxonomy" id="445975"/>
    <lineage>
        <taxon>Bacteria</taxon>
        <taxon>Bacillati</taxon>
        <taxon>Actinomycetota</taxon>
        <taxon>Coriobacteriia</taxon>
        <taxon>Coriobacteriales</taxon>
        <taxon>Coriobacteriaceae</taxon>
        <taxon>Collinsella</taxon>
    </lineage>
</organism>
<evidence type="ECO:0000256" key="1">
    <source>
        <dbReference type="SAM" id="MobiDB-lite"/>
    </source>
</evidence>
<protein>
    <submittedName>
        <fullName evidence="2">Uncharacterized protein</fullName>
    </submittedName>
</protein>
<dbReference type="AlphaFoldDB" id="B6GEL1"/>
<accession>B6GEL1</accession>
<dbReference type="EMBL" id="ABXJ01000159">
    <property type="protein sequence ID" value="EEA89283.1"/>
    <property type="molecule type" value="Genomic_DNA"/>
</dbReference>
<dbReference type="RefSeq" id="WP_006722172.1">
    <property type="nucleotide sequence ID" value="NZ_DS995489.1"/>
</dbReference>
<proteinExistence type="predicted"/>
<gene>
    <name evidence="2" type="ORF">COLSTE_02556</name>
</gene>
<keyword evidence="3" id="KW-1185">Reference proteome</keyword>